<reference evidence="6 7" key="1">
    <citation type="submission" date="2015-11" db="EMBL/GenBank/DDBJ databases">
        <authorList>
            <person name="Varghese N."/>
        </authorList>
    </citation>
    <scope>NUCLEOTIDE SEQUENCE [LARGE SCALE GENOMIC DNA]</scope>
    <source>
        <strain evidence="4 7">JGI-8</strain>
    </source>
</reference>
<protein>
    <submittedName>
        <fullName evidence="5">Por secretion system C-terminal sorting domain-containing protein</fullName>
    </submittedName>
</protein>
<evidence type="ECO:0000313" key="7">
    <source>
        <dbReference type="Proteomes" id="UP000182200"/>
    </source>
</evidence>
<dbReference type="GO" id="GO:0006508">
    <property type="term" value="P:proteolysis"/>
    <property type="evidence" value="ECO:0007669"/>
    <property type="project" value="InterPro"/>
</dbReference>
<dbReference type="InterPro" id="IPR029030">
    <property type="entry name" value="Caspase-like_dom_sf"/>
</dbReference>
<dbReference type="InterPro" id="IPR029031">
    <property type="entry name" value="Gingipain_N_sf"/>
</dbReference>
<dbReference type="RefSeq" id="WP_047133497.1">
    <property type="nucleotide sequence ID" value="NZ_CZVI01000011.1"/>
</dbReference>
<gene>
    <name evidence="5" type="ORF">JGI4_02279</name>
    <name evidence="4" type="ORF">JGI8_00996</name>
</gene>
<dbReference type="Pfam" id="PF01364">
    <property type="entry name" value="Peptidase_C25"/>
    <property type="match status" value="1"/>
</dbReference>
<dbReference type="Proteomes" id="UP000182200">
    <property type="component" value="Unassembled WGS sequence"/>
</dbReference>
<reference evidence="5" key="2">
    <citation type="submission" date="2015-11" db="EMBL/GenBank/DDBJ databases">
        <authorList>
            <person name="Zhang Y."/>
            <person name="Guo Z."/>
        </authorList>
    </citation>
    <scope>NUCLEOTIDE SEQUENCE [LARGE SCALE GENOMIC DNA]</scope>
    <source>
        <strain evidence="5">JGI-4</strain>
    </source>
</reference>
<accession>A0A0P1LKA8</accession>
<dbReference type="EMBL" id="CZVI01000011">
    <property type="protein sequence ID" value="CUS86456.1"/>
    <property type="molecule type" value="Genomic_DNA"/>
</dbReference>
<organism evidence="5 6">
    <name type="scientific">Candidatus Kryptonium thompsonii</name>
    <dbReference type="NCBI Taxonomy" id="1633631"/>
    <lineage>
        <taxon>Bacteria</taxon>
        <taxon>Pseudomonadati</taxon>
        <taxon>Candidatus Kryptoniota</taxon>
        <taxon>Candidatus Kryptonium</taxon>
    </lineage>
</organism>
<sequence>MLKTSTFNASSLGNCPFLFVLIFFAQTVISQNIPDFHIISQSGEEIVIEYSPYLVKIDSTNYQNELLLSFLFLNTTFDEPKPGEPQIPVRIFPVALKSATENSVEIIESSYIEYESVKLKPFPHLIPEKFTGEDTISYVKTFTFGDIYNRNAYIPDKIVELGEVGIARNYIVSTLKVYPIQYNPALGKARVYTRIRFMLKYGQGAVSFANPDKFDLKVAQGFINHDVAKFWRIQNLNLPKSGVSQLASGDWYKIPITEEGIYKITYTDLRNAGINPDNIDPRTIKIFNNGGFQLPENVSEPRPSGLIENAIYVYGQDDGKFDQGDYIIFYGKGTSGWNYDPTTKEFSHYIHDYSDVNYYFLTFGGGPGKRMSSVQSLNVPSPFRPEYTFGLYFKDDQKINLTESGRDWFMASVEARLGFNMVSYTVKLDELIPGKPIQYRVQVASRSGGPNWFVVKEGDDELGTIQLGTVSLGGLSSLIDFYAVKSGPKKFVYNGELKDSRSNLKFYFNWSGEAVAGYIDWFEITYPRSFKAINDYIAFYSYDTTAVVEYKISGFSSNDVKVFDVTDFKDVKMISGSINAGEFVFQISQQSGGVKRFIGVGSNGYRKVSKIEKVRNTNLRGEVEGADWVVITHSDFITQAKRLADYRARKDSLKTFVVDVEDIYNEFSCGILDPVAIRDFLKFAFDRWSRKPFYVLFFGDGDYDYRNVEVLDKNWVPPYESKEGLQQILTYTSDDFFVLLTPDIYIDMATGRLPVRTQEEAEIVVNKIIQYENNNDFGLWRNTIVFVADDGLTSGGGTDGTIHTVQSEFLANYHTPEFINKRKLYLVAYPTVYTSLGRRKPDAARSLVDFINRGSVIVNWIGHGNPYVWAHERVFEIGYTIQNLKNSGRLTFVVAATCDFARFDNPKSQSSTEALLTLKDGGAIGVLSSGRLVYSSDNAAFNYKFFDELFNGSDEFRTSRLGDAMFRVKQYYASLNDRKFILFADPAMYLVIPRYSATIDSINGRATNQIVNLKALGKTTFLGKAQKNSGANLNLDGTVEIAVFDAQRNLSFVDELGWTFNFIDQGNLLFKGIYSLKNGKFKSEFVLPKDISFSNERAKAIAYFYGNQVDGVGYTTDIIINGIDSSFVGDLRGPEIYIYLNNVYFKSGDIVSNEPILMVEIFDESGVNVSTSAIGHRIEAFLDDNPSGIDLSEFYQTKLDDYRRGEVIYKLPKLSPGRHMVKVKAWDVFNNSSIREVEFKVAEEGEFAIYNVFNYPNPFSDKTHFTFQKVATFEDAPVDVEIRIYTLSGKLINKIERHGLTGNFIAIEWDGRDMDGDEIANGVYIYKVVVKSADGKRAESLGKLVVMR</sequence>
<name>A0A0P1LR13_9BACT</name>
<evidence type="ECO:0000259" key="3">
    <source>
        <dbReference type="Pfam" id="PF08126"/>
    </source>
</evidence>
<accession>A0A0P1NZR2</accession>
<dbReference type="OrthoDB" id="9809780at2"/>
<dbReference type="InterPro" id="IPR001769">
    <property type="entry name" value="Gingipain"/>
</dbReference>
<keyword evidence="7" id="KW-1185">Reference proteome</keyword>
<dbReference type="STRING" id="1633631.GCA_001442925_02272"/>
<dbReference type="InterPro" id="IPR038490">
    <property type="entry name" value="Gingipain_propep_sf"/>
</dbReference>
<dbReference type="SUPFAM" id="SSF52129">
    <property type="entry name" value="Caspase-like"/>
    <property type="match status" value="1"/>
</dbReference>
<accession>A0A0P1LJ83</accession>
<dbReference type="InterPro" id="IPR012600">
    <property type="entry name" value="Propeptide_C25"/>
</dbReference>
<accession>A0A0P1NTN7</accession>
<dbReference type="NCBIfam" id="NF033707">
    <property type="entry name" value="T9SS_sortase"/>
    <property type="match status" value="1"/>
</dbReference>
<dbReference type="Gene3D" id="2.60.40.3800">
    <property type="match status" value="1"/>
</dbReference>
<dbReference type="Proteomes" id="UP000182011">
    <property type="component" value="Unassembled WGS sequence"/>
</dbReference>
<evidence type="ECO:0000259" key="2">
    <source>
        <dbReference type="Pfam" id="PF01364"/>
    </source>
</evidence>
<dbReference type="Gene3D" id="3.40.50.10390">
    <property type="entry name" value="Gingipain r, domain 1"/>
    <property type="match status" value="1"/>
</dbReference>
<proteinExistence type="predicted"/>
<dbReference type="Gene3D" id="2.60.40.4070">
    <property type="match status" value="1"/>
</dbReference>
<accession>A0A0S4NDE0</accession>
<feature type="domain" description="Gingipain" evidence="2">
    <location>
        <begin position="629"/>
        <end position="988"/>
    </location>
</feature>
<feature type="domain" description="Gingipain propeptide" evidence="3">
    <location>
        <begin position="80"/>
        <end position="206"/>
    </location>
</feature>
<dbReference type="GO" id="GO:0004197">
    <property type="term" value="F:cysteine-type endopeptidase activity"/>
    <property type="evidence" value="ECO:0007669"/>
    <property type="project" value="InterPro"/>
</dbReference>
<accession>A0A0P1LR13</accession>
<dbReference type="Gene3D" id="3.40.50.1460">
    <property type="match status" value="1"/>
</dbReference>
<evidence type="ECO:0000256" key="1">
    <source>
        <dbReference type="ARBA" id="ARBA00022729"/>
    </source>
</evidence>
<accession>A0A0P1LWL9</accession>
<dbReference type="EMBL" id="FAOP01000013">
    <property type="protein sequence ID" value="CUU09120.1"/>
    <property type="molecule type" value="Genomic_DNA"/>
</dbReference>
<evidence type="ECO:0000313" key="6">
    <source>
        <dbReference type="Proteomes" id="UP000182011"/>
    </source>
</evidence>
<dbReference type="Pfam" id="PF08126">
    <property type="entry name" value="Propeptide_C25"/>
    <property type="match status" value="1"/>
</dbReference>
<keyword evidence="1" id="KW-0732">Signal</keyword>
<dbReference type="CDD" id="cd02258">
    <property type="entry name" value="Peptidase_C25_N"/>
    <property type="match status" value="1"/>
</dbReference>
<evidence type="ECO:0000313" key="5">
    <source>
        <dbReference type="EMBL" id="CUU09120.1"/>
    </source>
</evidence>
<evidence type="ECO:0000313" key="4">
    <source>
        <dbReference type="EMBL" id="CUS86456.1"/>
    </source>
</evidence>